<keyword evidence="2" id="KW-1185">Reference proteome</keyword>
<accession>A0A975B4S0</accession>
<dbReference type="KEGG" id="dli:dnl_10160"/>
<gene>
    <name evidence="1" type="ORF">dnl_10160</name>
</gene>
<evidence type="ECO:0000313" key="2">
    <source>
        <dbReference type="Proteomes" id="UP000663720"/>
    </source>
</evidence>
<protein>
    <submittedName>
        <fullName evidence="1">Uncharacterized protein</fullName>
    </submittedName>
</protein>
<evidence type="ECO:0000313" key="1">
    <source>
        <dbReference type="EMBL" id="QTA78781.1"/>
    </source>
</evidence>
<sequence>MKRFDKPFGFKDFLEWGCWKEVFNKSNCLFFDLENSH</sequence>
<dbReference type="Proteomes" id="UP000663720">
    <property type="component" value="Chromosome"/>
</dbReference>
<proteinExistence type="predicted"/>
<organism evidence="1 2">
    <name type="scientific">Desulfonema limicola</name>
    <dbReference type="NCBI Taxonomy" id="45656"/>
    <lineage>
        <taxon>Bacteria</taxon>
        <taxon>Pseudomonadati</taxon>
        <taxon>Thermodesulfobacteriota</taxon>
        <taxon>Desulfobacteria</taxon>
        <taxon>Desulfobacterales</taxon>
        <taxon>Desulfococcaceae</taxon>
        <taxon>Desulfonema</taxon>
    </lineage>
</organism>
<dbReference type="AlphaFoldDB" id="A0A975B4S0"/>
<reference evidence="1" key="1">
    <citation type="journal article" date="2021" name="Microb. Physiol.">
        <title>Proteogenomic Insights into the Physiology of Marine, Sulfate-Reducing, Filamentous Desulfonema limicola and Desulfonema magnum.</title>
        <authorList>
            <person name="Schnaars V."/>
            <person name="Wohlbrand L."/>
            <person name="Scheve S."/>
            <person name="Hinrichs C."/>
            <person name="Reinhardt R."/>
            <person name="Rabus R."/>
        </authorList>
    </citation>
    <scope>NUCLEOTIDE SEQUENCE</scope>
    <source>
        <strain evidence="1">5ac10</strain>
    </source>
</reference>
<name>A0A975B4S0_9BACT</name>
<dbReference type="EMBL" id="CP061799">
    <property type="protein sequence ID" value="QTA78781.1"/>
    <property type="molecule type" value="Genomic_DNA"/>
</dbReference>